<keyword evidence="5" id="KW-1185">Reference proteome</keyword>
<accession>A0A517NNT2</accession>
<evidence type="ECO:0000256" key="1">
    <source>
        <dbReference type="ARBA" id="ARBA00007613"/>
    </source>
</evidence>
<feature type="coiled-coil region" evidence="2">
    <location>
        <begin position="535"/>
        <end position="562"/>
    </location>
</feature>
<dbReference type="PANTHER" id="PTHR30203">
    <property type="entry name" value="OUTER MEMBRANE CATION EFFLUX PROTEIN"/>
    <property type="match status" value="1"/>
</dbReference>
<reference evidence="4 5" key="1">
    <citation type="submission" date="2019-02" db="EMBL/GenBank/DDBJ databases">
        <title>Deep-cultivation of Planctomycetes and their phenomic and genomic characterization uncovers novel biology.</title>
        <authorList>
            <person name="Wiegand S."/>
            <person name="Jogler M."/>
            <person name="Boedeker C."/>
            <person name="Pinto D."/>
            <person name="Vollmers J."/>
            <person name="Rivas-Marin E."/>
            <person name="Kohn T."/>
            <person name="Peeters S.H."/>
            <person name="Heuer A."/>
            <person name="Rast P."/>
            <person name="Oberbeckmann S."/>
            <person name="Bunk B."/>
            <person name="Jeske O."/>
            <person name="Meyerdierks A."/>
            <person name="Storesund J.E."/>
            <person name="Kallscheuer N."/>
            <person name="Luecker S."/>
            <person name="Lage O.M."/>
            <person name="Pohl T."/>
            <person name="Merkel B.J."/>
            <person name="Hornburger P."/>
            <person name="Mueller R.-W."/>
            <person name="Bruemmer F."/>
            <person name="Labrenz M."/>
            <person name="Spormann A.M."/>
            <person name="Op den Camp H."/>
            <person name="Overmann J."/>
            <person name="Amann R."/>
            <person name="Jetten M.S.M."/>
            <person name="Mascher T."/>
            <person name="Medema M.H."/>
            <person name="Devos D.P."/>
            <person name="Kaster A.-K."/>
            <person name="Ovreas L."/>
            <person name="Rohde M."/>
            <person name="Galperin M.Y."/>
            <person name="Jogler C."/>
        </authorList>
    </citation>
    <scope>NUCLEOTIDE SEQUENCE [LARGE SCALE GENOMIC DNA]</scope>
    <source>
        <strain evidence="4 5">K23_9</strain>
    </source>
</reference>
<feature type="region of interest" description="Disordered" evidence="3">
    <location>
        <begin position="111"/>
        <end position="156"/>
    </location>
</feature>
<dbReference type="SUPFAM" id="SSF56954">
    <property type="entry name" value="Outer membrane efflux proteins (OEP)"/>
    <property type="match status" value="1"/>
</dbReference>
<dbReference type="PANTHER" id="PTHR30203:SF33">
    <property type="entry name" value="BLR4455 PROTEIN"/>
    <property type="match status" value="1"/>
</dbReference>
<dbReference type="Gene3D" id="1.20.1600.10">
    <property type="entry name" value="Outer membrane efflux proteins (OEP)"/>
    <property type="match status" value="1"/>
</dbReference>
<dbReference type="Proteomes" id="UP000319817">
    <property type="component" value="Chromosome"/>
</dbReference>
<protein>
    <submittedName>
        <fullName evidence="4">Outer membrane efflux protein</fullName>
    </submittedName>
</protein>
<evidence type="ECO:0000313" key="4">
    <source>
        <dbReference type="EMBL" id="QDT08774.1"/>
    </source>
</evidence>
<dbReference type="AlphaFoldDB" id="A0A517NNT2"/>
<dbReference type="InterPro" id="IPR003423">
    <property type="entry name" value="OMP_efflux"/>
</dbReference>
<feature type="compositionally biased region" description="Basic and acidic residues" evidence="3">
    <location>
        <begin position="111"/>
        <end position="121"/>
    </location>
</feature>
<sequence>MPAFARNLFIATALSGLVLTGCRSGIPDAGRPGESKPIEMSPAEFRAVKPTTPAANAVVQVAGASDQISPPEQPKSGKKLQAIAARFVMNQRSSVTDLPVTELVDTDEFARQAADSDRNEDAATTSPGRDANDAGDEPDQASEDNDSSANESRKEAMSAFAPMPDTFDDAGAESAERPLTLVEAIQVSLSHNKSILVLGHAPREAATFCSSEQAAFDPVFEAGVAGGKTDRQLSNFVNSGGLTPTNEQQTDFFRPVDRNQLSLSKLLETGGTVEAGVATDYLFQDPVGGFALINPAWRSALNFRLTQPLGRGRGSDVTTAPLRIAQVNHRQATHQFRSRVNLTLRDVQLAYWDWKLAQQQMIVRQQAVEQAAESVEQEKQSLKLGDGTLPDVQQAEDQLQRFRIELTFAKNVAEQNKIALANVMGVLPAEAPFDFAIDQPMIYTEPVLEIGEATARLRPEMMAVSAQIKAAELGVHLANDNLRPDLNMRFDYAVSGLDDRLDDSLETVFDNQYNDWALQFEYRRAAGQRAERALLSRSRVRLSRLLAERRQVEQEIQTQVARAWQDIETSRSVMDLQIRRVEIAAEQVKGRETLYREGEGTLDQKIRAEATLVEAVLAKIQSEIALQQAVVRWEYATGQQHHVEFAGQ</sequence>
<dbReference type="Pfam" id="PF02321">
    <property type="entry name" value="OEP"/>
    <property type="match status" value="1"/>
</dbReference>
<dbReference type="InterPro" id="IPR010131">
    <property type="entry name" value="MdtP/NodT-like"/>
</dbReference>
<dbReference type="OrthoDB" id="264900at2"/>
<name>A0A517NNT2_9BACT</name>
<feature type="compositionally biased region" description="Acidic residues" evidence="3">
    <location>
        <begin position="133"/>
        <end position="146"/>
    </location>
</feature>
<organism evidence="4 5">
    <name type="scientific">Stieleria marina</name>
    <dbReference type="NCBI Taxonomy" id="1930275"/>
    <lineage>
        <taxon>Bacteria</taxon>
        <taxon>Pseudomonadati</taxon>
        <taxon>Planctomycetota</taxon>
        <taxon>Planctomycetia</taxon>
        <taxon>Pirellulales</taxon>
        <taxon>Pirellulaceae</taxon>
        <taxon>Stieleria</taxon>
    </lineage>
</organism>
<comment type="similarity">
    <text evidence="1">Belongs to the outer membrane factor (OMF) (TC 1.B.17) family.</text>
</comment>
<gene>
    <name evidence="4" type="ORF">K239x_07160</name>
</gene>
<dbReference type="EMBL" id="CP036526">
    <property type="protein sequence ID" value="QDT08774.1"/>
    <property type="molecule type" value="Genomic_DNA"/>
</dbReference>
<dbReference type="GO" id="GO:0015562">
    <property type="term" value="F:efflux transmembrane transporter activity"/>
    <property type="evidence" value="ECO:0007669"/>
    <property type="project" value="InterPro"/>
</dbReference>
<dbReference type="RefSeq" id="WP_145416257.1">
    <property type="nucleotide sequence ID" value="NZ_CP036526.1"/>
</dbReference>
<evidence type="ECO:0000313" key="5">
    <source>
        <dbReference type="Proteomes" id="UP000319817"/>
    </source>
</evidence>
<keyword evidence="2" id="KW-0175">Coiled coil</keyword>
<dbReference type="PROSITE" id="PS51257">
    <property type="entry name" value="PROKAR_LIPOPROTEIN"/>
    <property type="match status" value="1"/>
</dbReference>
<proteinExistence type="inferred from homology"/>
<evidence type="ECO:0000256" key="2">
    <source>
        <dbReference type="SAM" id="Coils"/>
    </source>
</evidence>
<evidence type="ECO:0000256" key="3">
    <source>
        <dbReference type="SAM" id="MobiDB-lite"/>
    </source>
</evidence>